<feature type="compositionally biased region" description="Polar residues" evidence="1">
    <location>
        <begin position="86"/>
        <end position="114"/>
    </location>
</feature>
<comment type="caution">
    <text evidence="3">The sequence shown here is derived from an EMBL/GenBank/DDBJ whole genome shotgun (WGS) entry which is preliminary data.</text>
</comment>
<dbReference type="GO" id="GO:2001069">
    <property type="term" value="F:glycogen binding"/>
    <property type="evidence" value="ECO:0007669"/>
    <property type="project" value="TreeGrafter"/>
</dbReference>
<feature type="region of interest" description="Disordered" evidence="1">
    <location>
        <begin position="129"/>
        <end position="169"/>
    </location>
</feature>
<dbReference type="Gene3D" id="2.60.40.2440">
    <property type="entry name" value="Carbohydrate binding type-21 domain"/>
    <property type="match status" value="1"/>
</dbReference>
<feature type="region of interest" description="Disordered" evidence="1">
    <location>
        <begin position="82"/>
        <end position="114"/>
    </location>
</feature>
<feature type="domain" description="CBM21" evidence="2">
    <location>
        <begin position="308"/>
        <end position="421"/>
    </location>
</feature>
<dbReference type="PROSITE" id="PS51159">
    <property type="entry name" value="CBM21"/>
    <property type="match status" value="1"/>
</dbReference>
<feature type="region of interest" description="Disordered" evidence="1">
    <location>
        <begin position="27"/>
        <end position="56"/>
    </location>
</feature>
<dbReference type="PANTHER" id="PTHR12307:SF36">
    <property type="entry name" value="GLYCOGEN-BINDING SUBUNIT 76A"/>
    <property type="match status" value="1"/>
</dbReference>
<keyword evidence="4" id="KW-1185">Reference proteome</keyword>
<proteinExistence type="predicted"/>
<dbReference type="AlphaFoldDB" id="A0A8S9Z8R5"/>
<evidence type="ECO:0000256" key="1">
    <source>
        <dbReference type="SAM" id="MobiDB-lite"/>
    </source>
</evidence>
<dbReference type="Proteomes" id="UP000822476">
    <property type="component" value="Unassembled WGS sequence"/>
</dbReference>
<dbReference type="GO" id="GO:0005979">
    <property type="term" value="P:regulation of glycogen biosynthetic process"/>
    <property type="evidence" value="ECO:0007669"/>
    <property type="project" value="TreeGrafter"/>
</dbReference>
<feature type="region of interest" description="Disordered" evidence="1">
    <location>
        <begin position="429"/>
        <end position="450"/>
    </location>
</feature>
<dbReference type="InterPro" id="IPR050782">
    <property type="entry name" value="PP1_regulatory_subunit_3"/>
</dbReference>
<reference evidence="3" key="1">
    <citation type="submission" date="2019-07" db="EMBL/GenBank/DDBJ databases">
        <title>Annotation for the trematode Paragonimus miyazaki's.</title>
        <authorList>
            <person name="Choi Y.-J."/>
        </authorList>
    </citation>
    <scope>NUCLEOTIDE SEQUENCE</scope>
    <source>
        <strain evidence="3">Japan</strain>
    </source>
</reference>
<dbReference type="GO" id="GO:0000164">
    <property type="term" value="C:protein phosphatase type 1 complex"/>
    <property type="evidence" value="ECO:0007669"/>
    <property type="project" value="TreeGrafter"/>
</dbReference>
<dbReference type="GO" id="GO:0008157">
    <property type="term" value="F:protein phosphatase 1 binding"/>
    <property type="evidence" value="ECO:0007669"/>
    <property type="project" value="TreeGrafter"/>
</dbReference>
<dbReference type="InterPro" id="IPR005036">
    <property type="entry name" value="CBM21_dom"/>
</dbReference>
<protein>
    <recommendedName>
        <fullName evidence="2">CBM21 domain-containing protein</fullName>
    </recommendedName>
</protein>
<evidence type="ECO:0000259" key="2">
    <source>
        <dbReference type="PROSITE" id="PS51159"/>
    </source>
</evidence>
<feature type="compositionally biased region" description="Basic and acidic residues" evidence="1">
    <location>
        <begin position="149"/>
        <end position="160"/>
    </location>
</feature>
<sequence length="450" mass="50722">MLDDSKVIEQCYKDNLIDAERDKIRQHMTGDKSPSGAAGSFVEERCGSRTPTPKQQSFMSEITTYPLHSAVSVRDRCNAVRRKSTLRQPSHNYSQLTASTRSPTTWSENRSTDGNSKLLRPAFVYCGPGSRRIPGVSSQSLHQPRRRSTRAEDNKLEGGRLRSSIKSSLGQNIISQQGKLPNPRKWNPIEEQGILITTAAKTNKTPSNTEVPLISIQALGDATRRPTASMTPPSQTTVTYCIQDSPTTPFQTKMTNFVQVGNELYNAIWRGSEFFPFTKSNWTFLSTVVDSTSISDDVLLTGLILQPATYLRSKTDSNKPILLDSDKLFGLVRVFNHAYEKSVTVRASFDKWLSYVDQPAKYISWTNTTTSSEANYDLFSFRFTLPDMSEEFEFAIHYRWWDPKGDGSAWDNNCGHNYILQRNRNASITSPTNRMTQTTDRGETRNSNCP</sequence>
<dbReference type="Pfam" id="PF03370">
    <property type="entry name" value="CBM_21"/>
    <property type="match status" value="1"/>
</dbReference>
<dbReference type="PANTHER" id="PTHR12307">
    <property type="entry name" value="PROTEIN PHOSPHATASE 1 REGULATORY SUBUNIT"/>
    <property type="match status" value="1"/>
</dbReference>
<organism evidence="3 4">
    <name type="scientific">Paragonimus skrjabini miyazakii</name>
    <dbReference type="NCBI Taxonomy" id="59628"/>
    <lineage>
        <taxon>Eukaryota</taxon>
        <taxon>Metazoa</taxon>
        <taxon>Spiralia</taxon>
        <taxon>Lophotrochozoa</taxon>
        <taxon>Platyhelminthes</taxon>
        <taxon>Trematoda</taxon>
        <taxon>Digenea</taxon>
        <taxon>Plagiorchiida</taxon>
        <taxon>Troglotremata</taxon>
        <taxon>Troglotrematidae</taxon>
        <taxon>Paragonimus</taxon>
    </lineage>
</organism>
<name>A0A8S9Z8R5_9TREM</name>
<evidence type="ECO:0000313" key="3">
    <source>
        <dbReference type="EMBL" id="KAF7261976.1"/>
    </source>
</evidence>
<accession>A0A8S9Z8R5</accession>
<dbReference type="EMBL" id="JTDE01000205">
    <property type="protein sequence ID" value="KAF7261976.1"/>
    <property type="molecule type" value="Genomic_DNA"/>
</dbReference>
<gene>
    <name evidence="3" type="ORF">EG68_00702</name>
</gene>
<dbReference type="InterPro" id="IPR038175">
    <property type="entry name" value="CBM21_dom_sf"/>
</dbReference>
<evidence type="ECO:0000313" key="4">
    <source>
        <dbReference type="Proteomes" id="UP000822476"/>
    </source>
</evidence>
<dbReference type="OrthoDB" id="6244039at2759"/>